<dbReference type="OrthoDB" id="3265863at2759"/>
<dbReference type="RefSeq" id="XP_037223318.1">
    <property type="nucleotide sequence ID" value="XM_037360433.1"/>
</dbReference>
<organism evidence="2 3">
    <name type="scientific">Mycena indigotica</name>
    <dbReference type="NCBI Taxonomy" id="2126181"/>
    <lineage>
        <taxon>Eukaryota</taxon>
        <taxon>Fungi</taxon>
        <taxon>Dikarya</taxon>
        <taxon>Basidiomycota</taxon>
        <taxon>Agaricomycotina</taxon>
        <taxon>Agaricomycetes</taxon>
        <taxon>Agaricomycetidae</taxon>
        <taxon>Agaricales</taxon>
        <taxon>Marasmiineae</taxon>
        <taxon>Mycenaceae</taxon>
        <taxon>Mycena</taxon>
    </lineage>
</organism>
<name>A0A8H6T1D8_9AGAR</name>
<feature type="region of interest" description="Disordered" evidence="1">
    <location>
        <begin position="67"/>
        <end position="86"/>
    </location>
</feature>
<reference evidence="2" key="1">
    <citation type="submission" date="2020-05" db="EMBL/GenBank/DDBJ databases">
        <title>Mycena genomes resolve the evolution of fungal bioluminescence.</title>
        <authorList>
            <person name="Tsai I.J."/>
        </authorList>
    </citation>
    <scope>NUCLEOTIDE SEQUENCE</scope>
    <source>
        <strain evidence="2">171206Taipei</strain>
    </source>
</reference>
<evidence type="ECO:0000256" key="1">
    <source>
        <dbReference type="SAM" id="MobiDB-lite"/>
    </source>
</evidence>
<dbReference type="GeneID" id="59342949"/>
<dbReference type="AlphaFoldDB" id="A0A8H6T1D8"/>
<proteinExistence type="predicted"/>
<comment type="caution">
    <text evidence="2">The sequence shown here is derived from an EMBL/GenBank/DDBJ whole genome shotgun (WGS) entry which is preliminary data.</text>
</comment>
<dbReference type="EMBL" id="JACAZF010000003">
    <property type="protein sequence ID" value="KAF7309868.1"/>
    <property type="molecule type" value="Genomic_DNA"/>
</dbReference>
<protein>
    <submittedName>
        <fullName evidence="2">Uncharacterized protein</fullName>
    </submittedName>
</protein>
<gene>
    <name evidence="2" type="ORF">MIND_00358900</name>
</gene>
<dbReference type="Proteomes" id="UP000636479">
    <property type="component" value="Unassembled WGS sequence"/>
</dbReference>
<keyword evidence="3" id="KW-1185">Reference proteome</keyword>
<evidence type="ECO:0000313" key="3">
    <source>
        <dbReference type="Proteomes" id="UP000636479"/>
    </source>
</evidence>
<evidence type="ECO:0000313" key="2">
    <source>
        <dbReference type="EMBL" id="KAF7309868.1"/>
    </source>
</evidence>
<accession>A0A8H6T1D8</accession>
<sequence>MGRALFSDRYGCRAANATVTVAPQAIDEDNKPPVVYHKWSLSNRFDPDADEFFATAEYEAFLDRGEVDLGEHPGSDTPESEPNNDTLSLTINEQLLAQIQQFASVSGGGEVVAIRANPTSEMPVPVPIVTETAAVVEATPSTPPPMAHLALSSPSPAPTVTPRLYMWNRTQSPGSPPTLRRTHAPANHMITPRRLLQNA</sequence>